<evidence type="ECO:0000313" key="9">
    <source>
        <dbReference type="Proteomes" id="UP000189911"/>
    </source>
</evidence>
<dbReference type="Proteomes" id="UP000189911">
    <property type="component" value="Chromosome D"/>
</dbReference>
<feature type="domain" description="NADP-dependent oxidoreductase" evidence="7">
    <location>
        <begin position="28"/>
        <end position="287"/>
    </location>
</feature>
<dbReference type="AlphaFoldDB" id="A0A1G4JD46"/>
<dbReference type="PRINTS" id="PR00069">
    <property type="entry name" value="ALDKETRDTASE"/>
</dbReference>
<evidence type="ECO:0000256" key="3">
    <source>
        <dbReference type="ARBA" id="ARBA00023002"/>
    </source>
</evidence>
<feature type="site" description="Lowers pKa of active site Tyr" evidence="6">
    <location>
        <position position="91"/>
    </location>
</feature>
<name>A0A1G4JD46_9SACH</name>
<dbReference type="OrthoDB" id="416253at2759"/>
<dbReference type="EMBL" id="LT598448">
    <property type="protein sequence ID" value="SCU87963.1"/>
    <property type="molecule type" value="Genomic_DNA"/>
</dbReference>
<comment type="similarity">
    <text evidence="1">Belongs to the aldo/keto reductase family.</text>
</comment>
<evidence type="ECO:0000256" key="6">
    <source>
        <dbReference type="PIRSR" id="PIRSR000097-3"/>
    </source>
</evidence>
<feature type="binding site" evidence="5">
    <location>
        <position position="127"/>
    </location>
    <ligand>
        <name>substrate</name>
    </ligand>
</feature>
<dbReference type="PROSITE" id="PS00062">
    <property type="entry name" value="ALDOKETO_REDUCTASE_2"/>
    <property type="match status" value="1"/>
</dbReference>
<dbReference type="InterPro" id="IPR020471">
    <property type="entry name" value="AKR"/>
</dbReference>
<dbReference type="Gene3D" id="3.20.20.100">
    <property type="entry name" value="NADP-dependent oxidoreductase domain"/>
    <property type="match status" value="1"/>
</dbReference>
<keyword evidence="9" id="KW-1185">Reference proteome</keyword>
<dbReference type="FunFam" id="3.20.20.100:FF:000002">
    <property type="entry name" value="2,5-diketo-D-gluconic acid reductase A"/>
    <property type="match status" value="1"/>
</dbReference>
<evidence type="ECO:0000256" key="1">
    <source>
        <dbReference type="ARBA" id="ARBA00007905"/>
    </source>
</evidence>
<accession>A0A1G4JD46</accession>
<evidence type="ECO:0000313" key="8">
    <source>
        <dbReference type="EMBL" id="SCU87963.1"/>
    </source>
</evidence>
<dbReference type="PANTHER" id="PTHR43827">
    <property type="entry name" value="2,5-DIKETO-D-GLUCONIC ACID REDUCTASE"/>
    <property type="match status" value="1"/>
</dbReference>
<dbReference type="Pfam" id="PF00248">
    <property type="entry name" value="Aldo_ket_red"/>
    <property type="match status" value="1"/>
</dbReference>
<dbReference type="GO" id="GO:0016652">
    <property type="term" value="F:oxidoreductase activity, acting on NAD(P)H as acceptor"/>
    <property type="evidence" value="ECO:0007669"/>
    <property type="project" value="InterPro"/>
</dbReference>
<sequence length="313" mass="35321">MQSEIPTVKLKGSGDELPVIGFGAGTKWRIAKASGETKDQYIEELAQQVANAISAGFNHIDAAEAYKTHQEVGAGIKNSDTPRDKIFLTDKYTPWSWAWRKGTGPLESLTLSLEKMNLSYVDLYLLHVPNITPESAGIDLKEAWRQMEEILDRKMAKNIGVSNFDVESLEYIQKVGKYQPVVNQIEFNAYMQQQSPGILKYCRENDIVIEGYSPLAPLTKGRPGPLDDILPGIVNKYKKSELQILLRWVIQNGVVAVTTSGKQERLMESLDIFDFQLSDEDFKLITETGKGKLFRGFIGDRYDKFNDVLYEDL</sequence>
<gene>
    <name evidence="8" type="ORF">LANO_0D00650G</name>
</gene>
<dbReference type="InterPro" id="IPR044494">
    <property type="entry name" value="AKR3C2/3"/>
</dbReference>
<feature type="active site" description="Proton donor" evidence="4">
    <location>
        <position position="66"/>
    </location>
</feature>
<evidence type="ECO:0000256" key="4">
    <source>
        <dbReference type="PIRSR" id="PIRSR000097-1"/>
    </source>
</evidence>
<dbReference type="PANTHER" id="PTHR43827:SF3">
    <property type="entry name" value="NADP-DEPENDENT OXIDOREDUCTASE DOMAIN-CONTAINING PROTEIN"/>
    <property type="match status" value="1"/>
</dbReference>
<dbReference type="InterPro" id="IPR023210">
    <property type="entry name" value="NADP_OxRdtase_dom"/>
</dbReference>
<evidence type="ECO:0000256" key="2">
    <source>
        <dbReference type="ARBA" id="ARBA00022857"/>
    </source>
</evidence>
<dbReference type="InterPro" id="IPR036812">
    <property type="entry name" value="NAD(P)_OxRdtase_dom_sf"/>
</dbReference>
<evidence type="ECO:0000259" key="7">
    <source>
        <dbReference type="Pfam" id="PF00248"/>
    </source>
</evidence>
<organism evidence="8 9">
    <name type="scientific">Lachancea nothofagi CBS 11611</name>
    <dbReference type="NCBI Taxonomy" id="1266666"/>
    <lineage>
        <taxon>Eukaryota</taxon>
        <taxon>Fungi</taxon>
        <taxon>Dikarya</taxon>
        <taxon>Ascomycota</taxon>
        <taxon>Saccharomycotina</taxon>
        <taxon>Saccharomycetes</taxon>
        <taxon>Saccharomycetales</taxon>
        <taxon>Saccharomycetaceae</taxon>
        <taxon>Lachancea</taxon>
    </lineage>
</organism>
<dbReference type="PIRSF" id="PIRSF000097">
    <property type="entry name" value="AKR"/>
    <property type="match status" value="1"/>
</dbReference>
<dbReference type="CDD" id="cd19120">
    <property type="entry name" value="AKR_AKR3C2-3"/>
    <property type="match status" value="1"/>
</dbReference>
<dbReference type="InterPro" id="IPR018170">
    <property type="entry name" value="Aldo/ket_reductase_CS"/>
</dbReference>
<dbReference type="GO" id="GO:0016616">
    <property type="term" value="F:oxidoreductase activity, acting on the CH-OH group of donors, NAD or NADP as acceptor"/>
    <property type="evidence" value="ECO:0007669"/>
    <property type="project" value="UniProtKB-ARBA"/>
</dbReference>
<dbReference type="SUPFAM" id="SSF51430">
    <property type="entry name" value="NAD(P)-linked oxidoreductase"/>
    <property type="match status" value="1"/>
</dbReference>
<keyword evidence="2" id="KW-0521">NADP</keyword>
<keyword evidence="3" id="KW-0560">Oxidoreductase</keyword>
<proteinExistence type="inferred from homology"/>
<evidence type="ECO:0000256" key="5">
    <source>
        <dbReference type="PIRSR" id="PIRSR000097-2"/>
    </source>
</evidence>
<protein>
    <submittedName>
        <fullName evidence="8">LANO_0D00650g1_1</fullName>
    </submittedName>
</protein>
<reference evidence="9" key="1">
    <citation type="submission" date="2016-03" db="EMBL/GenBank/DDBJ databases">
        <authorList>
            <person name="Devillers Hugo."/>
        </authorList>
    </citation>
    <scope>NUCLEOTIDE SEQUENCE [LARGE SCALE GENOMIC DNA]</scope>
</reference>